<comment type="caution">
    <text evidence="1">The sequence shown here is derived from an EMBL/GenBank/DDBJ whole genome shotgun (WGS) entry which is preliminary data.</text>
</comment>
<organism evidence="1">
    <name type="scientific">bioreactor metagenome</name>
    <dbReference type="NCBI Taxonomy" id="1076179"/>
    <lineage>
        <taxon>unclassified sequences</taxon>
        <taxon>metagenomes</taxon>
        <taxon>ecological metagenomes</taxon>
    </lineage>
</organism>
<dbReference type="AlphaFoldDB" id="A0A645CS95"/>
<gene>
    <name evidence="1" type="ORF">SDC9_126806</name>
</gene>
<dbReference type="EMBL" id="VSSQ01029580">
    <property type="protein sequence ID" value="MPM79765.1"/>
    <property type="molecule type" value="Genomic_DNA"/>
</dbReference>
<evidence type="ECO:0000313" key="1">
    <source>
        <dbReference type="EMBL" id="MPM79765.1"/>
    </source>
</evidence>
<sequence>MPVVDHCYSRDSTNPRITDPELITIIRKILNGSSIYNLDKEGIKKVILYLNQYTNATFKQIAMNVHEEYSFVRKVCGTEFSKYQIFRDMIF</sequence>
<reference evidence="1" key="1">
    <citation type="submission" date="2019-08" db="EMBL/GenBank/DDBJ databases">
        <authorList>
            <person name="Kucharzyk K."/>
            <person name="Murdoch R.W."/>
            <person name="Higgins S."/>
            <person name="Loffler F."/>
        </authorList>
    </citation>
    <scope>NUCLEOTIDE SEQUENCE</scope>
</reference>
<protein>
    <submittedName>
        <fullName evidence="1">Uncharacterized protein</fullName>
    </submittedName>
</protein>
<accession>A0A645CS95</accession>
<proteinExistence type="predicted"/>
<name>A0A645CS95_9ZZZZ</name>